<dbReference type="Pfam" id="PF00440">
    <property type="entry name" value="TetR_N"/>
    <property type="match status" value="1"/>
</dbReference>
<dbReference type="EMBL" id="BSFM01000012">
    <property type="protein sequence ID" value="GLK84370.1"/>
    <property type="molecule type" value="Genomic_DNA"/>
</dbReference>
<gene>
    <name evidence="6" type="ORF">GCM10017653_24400</name>
</gene>
<dbReference type="PANTHER" id="PTHR47506:SF1">
    <property type="entry name" value="HTH-TYPE TRANSCRIPTIONAL REGULATOR YJDC"/>
    <property type="match status" value="1"/>
</dbReference>
<evidence type="ECO:0000256" key="2">
    <source>
        <dbReference type="ARBA" id="ARBA00023125"/>
    </source>
</evidence>
<keyword evidence="2 4" id="KW-0238">DNA-binding</keyword>
<dbReference type="InterPro" id="IPR036271">
    <property type="entry name" value="Tet_transcr_reg_TetR-rel_C_sf"/>
</dbReference>
<dbReference type="GO" id="GO:0003677">
    <property type="term" value="F:DNA binding"/>
    <property type="evidence" value="ECO:0007669"/>
    <property type="project" value="UniProtKB-UniRule"/>
</dbReference>
<dbReference type="Pfam" id="PF16925">
    <property type="entry name" value="TetR_C_13"/>
    <property type="match status" value="1"/>
</dbReference>
<keyword evidence="1" id="KW-0805">Transcription regulation</keyword>
<keyword evidence="3" id="KW-0804">Transcription</keyword>
<reference evidence="6" key="2">
    <citation type="submission" date="2023-01" db="EMBL/GenBank/DDBJ databases">
        <authorList>
            <person name="Sun Q."/>
            <person name="Evtushenko L."/>
        </authorList>
    </citation>
    <scope>NUCLEOTIDE SEQUENCE</scope>
    <source>
        <strain evidence="6">VKM B-2789</strain>
    </source>
</reference>
<name>A0A9W6NB96_9HYPH</name>
<feature type="domain" description="HTH tetR-type" evidence="5">
    <location>
        <begin position="6"/>
        <end position="66"/>
    </location>
</feature>
<evidence type="ECO:0000256" key="4">
    <source>
        <dbReference type="PROSITE-ProRule" id="PRU00335"/>
    </source>
</evidence>
<dbReference type="Proteomes" id="UP001143330">
    <property type="component" value="Unassembled WGS sequence"/>
</dbReference>
<proteinExistence type="predicted"/>
<accession>A0A9W6NB96</accession>
<reference evidence="6" key="1">
    <citation type="journal article" date="2014" name="Int. J. Syst. Evol. Microbiol.">
        <title>Complete genome sequence of Corynebacterium casei LMG S-19264T (=DSM 44701T), isolated from a smear-ripened cheese.</title>
        <authorList>
            <consortium name="US DOE Joint Genome Institute (JGI-PGF)"/>
            <person name="Walter F."/>
            <person name="Albersmeier A."/>
            <person name="Kalinowski J."/>
            <person name="Ruckert C."/>
        </authorList>
    </citation>
    <scope>NUCLEOTIDE SEQUENCE</scope>
    <source>
        <strain evidence="6">VKM B-2789</strain>
    </source>
</reference>
<dbReference type="AlphaFoldDB" id="A0A9W6NB96"/>
<dbReference type="Gene3D" id="1.10.357.10">
    <property type="entry name" value="Tetracycline Repressor, domain 2"/>
    <property type="match status" value="1"/>
</dbReference>
<dbReference type="InterPro" id="IPR011075">
    <property type="entry name" value="TetR_C"/>
</dbReference>
<dbReference type="PROSITE" id="PS50977">
    <property type="entry name" value="HTH_TETR_2"/>
    <property type="match status" value="1"/>
</dbReference>
<dbReference type="InterPro" id="IPR001647">
    <property type="entry name" value="HTH_TetR"/>
</dbReference>
<evidence type="ECO:0000313" key="7">
    <source>
        <dbReference type="Proteomes" id="UP001143330"/>
    </source>
</evidence>
<evidence type="ECO:0000256" key="3">
    <source>
        <dbReference type="ARBA" id="ARBA00023163"/>
    </source>
</evidence>
<organism evidence="6 7">
    <name type="scientific">Ancylobacter defluvii</name>
    <dbReference type="NCBI Taxonomy" id="1282440"/>
    <lineage>
        <taxon>Bacteria</taxon>
        <taxon>Pseudomonadati</taxon>
        <taxon>Pseudomonadota</taxon>
        <taxon>Alphaproteobacteria</taxon>
        <taxon>Hyphomicrobiales</taxon>
        <taxon>Xanthobacteraceae</taxon>
        <taxon>Ancylobacter</taxon>
    </lineage>
</organism>
<dbReference type="SUPFAM" id="SSF48498">
    <property type="entry name" value="Tetracyclin repressor-like, C-terminal domain"/>
    <property type="match status" value="1"/>
</dbReference>
<evidence type="ECO:0000256" key="1">
    <source>
        <dbReference type="ARBA" id="ARBA00023015"/>
    </source>
</evidence>
<dbReference type="SUPFAM" id="SSF46689">
    <property type="entry name" value="Homeodomain-like"/>
    <property type="match status" value="1"/>
</dbReference>
<comment type="caution">
    <text evidence="6">The sequence shown here is derived from an EMBL/GenBank/DDBJ whole genome shotgun (WGS) entry which is preliminary data.</text>
</comment>
<keyword evidence="7" id="KW-1185">Reference proteome</keyword>
<evidence type="ECO:0000259" key="5">
    <source>
        <dbReference type="PROSITE" id="PS50977"/>
    </source>
</evidence>
<sequence length="188" mass="20117">MARPREFDKEQALDAAIAVFRERGFEGSSASMLTGAMKIGRQSLYDTFGDKWRLYCASVHRYAEAETRAHLAALRSGPRAVDGLKSMMERVVAEARQACLGIGSVCEFGRRSGELSAIHDAAAATLQTAIARRVSEAQAEGDVSPDLDPLETTGFLLSNIAAIRLAARGGADDAHLAGLGRLALRALR</sequence>
<dbReference type="RefSeq" id="WP_213358653.1">
    <property type="nucleotide sequence ID" value="NZ_BSFM01000012.1"/>
</dbReference>
<dbReference type="PANTHER" id="PTHR47506">
    <property type="entry name" value="TRANSCRIPTIONAL REGULATORY PROTEIN"/>
    <property type="match status" value="1"/>
</dbReference>
<dbReference type="InterPro" id="IPR009057">
    <property type="entry name" value="Homeodomain-like_sf"/>
</dbReference>
<feature type="DNA-binding region" description="H-T-H motif" evidence="4">
    <location>
        <begin position="29"/>
        <end position="48"/>
    </location>
</feature>
<protein>
    <submittedName>
        <fullName evidence="6">TetR family transcriptional regulator</fullName>
    </submittedName>
</protein>
<evidence type="ECO:0000313" key="6">
    <source>
        <dbReference type="EMBL" id="GLK84370.1"/>
    </source>
</evidence>
<dbReference type="Gene3D" id="1.10.10.60">
    <property type="entry name" value="Homeodomain-like"/>
    <property type="match status" value="1"/>
</dbReference>